<keyword evidence="2 10" id="KW-0645">Protease</keyword>
<feature type="domain" description="Peptidase M4 C-terminal" evidence="12">
    <location>
        <begin position="361"/>
        <end position="548"/>
    </location>
</feature>
<evidence type="ECO:0000313" key="14">
    <source>
        <dbReference type="EMBL" id="CEG60688.1"/>
    </source>
</evidence>
<dbReference type="GO" id="GO:0046872">
    <property type="term" value="F:metal ion binding"/>
    <property type="evidence" value="ECO:0007669"/>
    <property type="project" value="UniProtKB-UniRule"/>
</dbReference>
<reference evidence="16" key="2">
    <citation type="submission" date="2014-09" db="EMBL/GenBank/DDBJ databases">
        <authorList>
            <person name="Gomez-Valero L."/>
        </authorList>
    </citation>
    <scope>NUCLEOTIDE SEQUENCE [LARGE SCALE GENOMIC DNA]</scope>
    <source>
        <strain evidence="16">ATCC33218</strain>
    </source>
</reference>
<dbReference type="HOGENOM" id="CLU_008590_5_2_6"/>
<evidence type="ECO:0000256" key="4">
    <source>
        <dbReference type="ARBA" id="ARBA00022729"/>
    </source>
</evidence>
<dbReference type="InterPro" id="IPR011096">
    <property type="entry name" value="FTP_domain"/>
</dbReference>
<comment type="function">
    <text evidence="10">Extracellular zinc metalloprotease.</text>
</comment>
<dbReference type="RefSeq" id="WP_045100615.1">
    <property type="nucleotide sequence ID" value="NZ_FMVN01000001.1"/>
</dbReference>
<dbReference type="GO" id="GO:0006508">
    <property type="term" value="P:proteolysis"/>
    <property type="evidence" value="ECO:0007669"/>
    <property type="project" value="UniProtKB-KW"/>
</dbReference>
<keyword evidence="6 10" id="KW-0862">Zinc</keyword>
<dbReference type="SUPFAM" id="SSF55486">
    <property type="entry name" value="Metalloproteases ('zincins'), catalytic domain"/>
    <property type="match status" value="1"/>
</dbReference>
<dbReference type="InterPro" id="IPR013856">
    <property type="entry name" value="Peptidase_M4_domain"/>
</dbReference>
<feature type="active site" description="Proton donor" evidence="9">
    <location>
        <position position="478"/>
    </location>
</feature>
<dbReference type="GO" id="GO:0005576">
    <property type="term" value="C:extracellular region"/>
    <property type="evidence" value="ECO:0007669"/>
    <property type="project" value="UniProtKB-SubCell"/>
</dbReference>
<evidence type="ECO:0000313" key="16">
    <source>
        <dbReference type="Proteomes" id="UP000032414"/>
    </source>
</evidence>
<evidence type="ECO:0000313" key="17">
    <source>
        <dbReference type="Proteomes" id="UP000182998"/>
    </source>
</evidence>
<dbReference type="EMBL" id="FMVN01000001">
    <property type="protein sequence ID" value="SCX85534.1"/>
    <property type="molecule type" value="Genomic_DNA"/>
</dbReference>
<comment type="similarity">
    <text evidence="1 10">Belongs to the peptidase M4 family.</text>
</comment>
<dbReference type="Pfam" id="PF07504">
    <property type="entry name" value="FTP"/>
    <property type="match status" value="1"/>
</dbReference>
<keyword evidence="3" id="KW-0479">Metal-binding</keyword>
<organism evidence="14 16">
    <name type="scientific">Legionella micdadei</name>
    <name type="common">Tatlockia micdadei</name>
    <dbReference type="NCBI Taxonomy" id="451"/>
    <lineage>
        <taxon>Bacteria</taxon>
        <taxon>Pseudomonadati</taxon>
        <taxon>Pseudomonadota</taxon>
        <taxon>Gammaproteobacteria</taxon>
        <taxon>Legionellales</taxon>
        <taxon>Legionellaceae</taxon>
        <taxon>Legionella</taxon>
    </lineage>
</organism>
<evidence type="ECO:0000256" key="2">
    <source>
        <dbReference type="ARBA" id="ARBA00022670"/>
    </source>
</evidence>
<reference evidence="14" key="1">
    <citation type="submission" date="2014-09" db="EMBL/GenBank/DDBJ databases">
        <authorList>
            <person name="GOMEZ-VALERO Laura"/>
        </authorList>
    </citation>
    <scope>NUCLEOTIDE SEQUENCE</scope>
    <source>
        <strain evidence="14">ATCC33218</strain>
    </source>
</reference>
<evidence type="ECO:0000259" key="11">
    <source>
        <dbReference type="Pfam" id="PF01447"/>
    </source>
</evidence>
<dbReference type="PRINTS" id="PR00730">
    <property type="entry name" value="THERMOLYSIN"/>
</dbReference>
<dbReference type="Proteomes" id="UP000182998">
    <property type="component" value="Unassembled WGS sequence"/>
</dbReference>
<dbReference type="Pfam" id="PF02868">
    <property type="entry name" value="Peptidase_M4_C"/>
    <property type="match status" value="1"/>
</dbReference>
<dbReference type="PANTHER" id="PTHR33794">
    <property type="entry name" value="BACILLOLYSIN"/>
    <property type="match status" value="1"/>
</dbReference>
<keyword evidence="10" id="KW-0964">Secreted</keyword>
<keyword evidence="7 10" id="KW-0482">Metalloprotease</keyword>
<dbReference type="KEGG" id="tmc:LMI_1381"/>
<dbReference type="InterPro" id="IPR050728">
    <property type="entry name" value="Zinc_Metalloprotease_M4"/>
</dbReference>
<protein>
    <recommendedName>
        <fullName evidence="10">Neutral metalloproteinase</fullName>
        <ecNumber evidence="10">3.4.24.-</ecNumber>
    </recommendedName>
</protein>
<evidence type="ECO:0000256" key="6">
    <source>
        <dbReference type="ARBA" id="ARBA00022833"/>
    </source>
</evidence>
<gene>
    <name evidence="14" type="ORF">LMI_1381</name>
    <name evidence="15" type="ORF">SAMN02982997_00268</name>
</gene>
<dbReference type="Gene3D" id="1.10.390.10">
    <property type="entry name" value="Neutral Protease Domain 2"/>
    <property type="match status" value="1"/>
</dbReference>
<evidence type="ECO:0000256" key="7">
    <source>
        <dbReference type="ARBA" id="ARBA00023049"/>
    </source>
</evidence>
<dbReference type="Gene3D" id="3.10.450.490">
    <property type="match status" value="1"/>
</dbReference>
<dbReference type="PANTHER" id="PTHR33794:SF1">
    <property type="entry name" value="BACILLOLYSIN"/>
    <property type="match status" value="1"/>
</dbReference>
<name>A0A098GDZ8_LEGMI</name>
<dbReference type="Proteomes" id="UP000032414">
    <property type="component" value="Chromosome I"/>
</dbReference>
<evidence type="ECO:0000256" key="9">
    <source>
        <dbReference type="PIRSR" id="PIRSR623612-1"/>
    </source>
</evidence>
<dbReference type="EC" id="3.4.24.-" evidence="10"/>
<keyword evidence="5 10" id="KW-0378">Hydrolase</keyword>
<dbReference type="InterPro" id="IPR001570">
    <property type="entry name" value="Peptidase_M4_C_domain"/>
</dbReference>
<keyword evidence="8" id="KW-0865">Zymogen</keyword>
<dbReference type="Pfam" id="PF01447">
    <property type="entry name" value="Peptidase_M4"/>
    <property type="match status" value="1"/>
</dbReference>
<dbReference type="Gene3D" id="3.10.170.10">
    <property type="match status" value="1"/>
</dbReference>
<keyword evidence="4" id="KW-0732">Signal</keyword>
<dbReference type="EMBL" id="LN614830">
    <property type="protein sequence ID" value="CEG60688.1"/>
    <property type="molecule type" value="Genomic_DNA"/>
</dbReference>
<reference evidence="15 17" key="3">
    <citation type="submission" date="2016-10" db="EMBL/GenBank/DDBJ databases">
        <authorList>
            <person name="Varghese N."/>
            <person name="Submissions S."/>
        </authorList>
    </citation>
    <scope>NUCLEOTIDE SEQUENCE [LARGE SCALE GENOMIC DNA]</scope>
    <source>
        <strain evidence="15 17">ATCC 33218</strain>
    </source>
</reference>
<evidence type="ECO:0000256" key="1">
    <source>
        <dbReference type="ARBA" id="ARBA00009388"/>
    </source>
</evidence>
<keyword evidence="17" id="KW-1185">Reference proteome</keyword>
<sequence length="559" mass="63328">MVKIVFFLSLISFSSEIIASSIINLYQAPLTRLNQFKRVEQLQKRAMSRPEINTLMTINQTEIPHKTITRYQQFYRGIPVIGAQVMIAKDKKRGLNTELKSWVSGRLVEEIQLNTHPTLSAQAALHLAKNAYFESNSQLPTTADATQLQIRTNPSGHPTLTYLVSFKTINPSNNKPTWPFFLINAHTGEMIKQWDNIKAYLDTGPGGNEKTNEYWYGKDGLPALDVTQIDNNCIMENDKVKLINVGSEWDWGGELRTPYQYTCNNNNGDPINGAFSPNNDAYYFGHVIIDMYKNWYGLNALQHKNGEPMKLVMRTHFGELYDNAFWDGQTMTFGDGEDFYPLVSLDVAGHEVTHGFTEQHSNLEYHDQSGSLNESLSDMAGQTARAYLLQTNPDFYNKAYAIPNQITWGIGETITRDSLGKALRFMDFPSSDGSSADCFDKSIAEKSHSFCAISYQELITNAERSIPNIIERQNYIVHRGSGIFNRVFYLLSEEIGLRKAYQIMINANISYWTPTTDFESGACGVLHAADDLQTDRKRVQSIFEKVGIDTVHCHDDDML</sequence>
<evidence type="ECO:0000256" key="5">
    <source>
        <dbReference type="ARBA" id="ARBA00022801"/>
    </source>
</evidence>
<dbReference type="Gene3D" id="3.10.450.40">
    <property type="match status" value="1"/>
</dbReference>
<feature type="domain" description="FTP" evidence="13">
    <location>
        <begin position="67"/>
        <end position="91"/>
    </location>
</feature>
<dbReference type="OrthoDB" id="5378341at2"/>
<evidence type="ECO:0000256" key="3">
    <source>
        <dbReference type="ARBA" id="ARBA00022723"/>
    </source>
</evidence>
<comment type="subcellular location">
    <subcellularLocation>
        <location evidence="10">Secreted</location>
    </subcellularLocation>
</comment>
<evidence type="ECO:0000256" key="8">
    <source>
        <dbReference type="ARBA" id="ARBA00023145"/>
    </source>
</evidence>
<dbReference type="PATRIC" id="fig|451.8.peg.1613"/>
<evidence type="ECO:0000256" key="10">
    <source>
        <dbReference type="RuleBase" id="RU366073"/>
    </source>
</evidence>
<evidence type="ECO:0000259" key="12">
    <source>
        <dbReference type="Pfam" id="PF02868"/>
    </source>
</evidence>
<dbReference type="AlphaFoldDB" id="A0A098GDZ8"/>
<feature type="domain" description="Peptidase M4" evidence="11">
    <location>
        <begin position="211"/>
        <end position="358"/>
    </location>
</feature>
<comment type="cofactor">
    <cofactor evidence="10">
        <name>Zn(2+)</name>
        <dbReference type="ChEBI" id="CHEBI:29105"/>
    </cofactor>
</comment>
<dbReference type="CDD" id="cd09597">
    <property type="entry name" value="M4_TLP"/>
    <property type="match status" value="1"/>
</dbReference>
<dbReference type="GO" id="GO:0004222">
    <property type="term" value="F:metalloendopeptidase activity"/>
    <property type="evidence" value="ECO:0007669"/>
    <property type="project" value="UniProtKB-UniRule"/>
</dbReference>
<dbReference type="InterPro" id="IPR027268">
    <property type="entry name" value="Peptidase_M4/M1_CTD_sf"/>
</dbReference>
<proteinExistence type="inferred from homology"/>
<evidence type="ECO:0000259" key="13">
    <source>
        <dbReference type="Pfam" id="PF07504"/>
    </source>
</evidence>
<feature type="active site" evidence="9">
    <location>
        <position position="351"/>
    </location>
</feature>
<accession>A0A098GDZ8</accession>
<dbReference type="InterPro" id="IPR023612">
    <property type="entry name" value="Peptidase_M4"/>
</dbReference>
<evidence type="ECO:0000313" key="15">
    <source>
        <dbReference type="EMBL" id="SCX85534.1"/>
    </source>
</evidence>